<dbReference type="RefSeq" id="WP_093967243.1">
    <property type="nucleotide sequence ID" value="NZ_FXYE01000002.1"/>
</dbReference>
<dbReference type="OrthoDB" id="7871100at2"/>
<gene>
    <name evidence="2" type="ORF">COL8621_02040</name>
</gene>
<evidence type="ECO:0000313" key="3">
    <source>
        <dbReference type="Proteomes" id="UP000202922"/>
    </source>
</evidence>
<protein>
    <submittedName>
        <fullName evidence="2">Uncharacterized protein</fullName>
    </submittedName>
</protein>
<accession>A0A238KKM0</accession>
<feature type="coiled-coil region" evidence="1">
    <location>
        <begin position="53"/>
        <end position="119"/>
    </location>
</feature>
<evidence type="ECO:0000313" key="2">
    <source>
        <dbReference type="EMBL" id="SMX42662.1"/>
    </source>
</evidence>
<dbReference type="AlphaFoldDB" id="A0A238KKM0"/>
<keyword evidence="1" id="KW-0175">Coiled coil</keyword>
<reference evidence="3" key="1">
    <citation type="submission" date="2017-05" db="EMBL/GenBank/DDBJ databases">
        <authorList>
            <person name="Rodrigo-Torres L."/>
            <person name="Arahal R. D."/>
            <person name="Lucena T."/>
        </authorList>
    </citation>
    <scope>NUCLEOTIDE SEQUENCE [LARGE SCALE GENOMIC DNA]</scope>
    <source>
        <strain evidence="3">CECT 8621</strain>
    </source>
</reference>
<proteinExistence type="predicted"/>
<dbReference type="Gene3D" id="1.20.5.170">
    <property type="match status" value="1"/>
</dbReference>
<keyword evidence="3" id="KW-1185">Reference proteome</keyword>
<name>A0A238KKM0_9RHOB</name>
<dbReference type="Proteomes" id="UP000202922">
    <property type="component" value="Unassembled WGS sequence"/>
</dbReference>
<dbReference type="EMBL" id="FXYE01000002">
    <property type="protein sequence ID" value="SMX42662.1"/>
    <property type="molecule type" value="Genomic_DNA"/>
</dbReference>
<evidence type="ECO:0000256" key="1">
    <source>
        <dbReference type="SAM" id="Coils"/>
    </source>
</evidence>
<organism evidence="2 3">
    <name type="scientific">Actibacterium lipolyticum</name>
    <dbReference type="NCBI Taxonomy" id="1524263"/>
    <lineage>
        <taxon>Bacteria</taxon>
        <taxon>Pseudomonadati</taxon>
        <taxon>Pseudomonadota</taxon>
        <taxon>Alphaproteobacteria</taxon>
        <taxon>Rhodobacterales</taxon>
        <taxon>Roseobacteraceae</taxon>
        <taxon>Actibacterium</taxon>
    </lineage>
</organism>
<sequence length="176" mass="18998">MSDITELERRINFALERISKGADLLSESRSNAIEAAQVAEAAAKESATDDSALAAVQEELAAEKAANAQLEERVIAIRDKQESQVAQLEARVAKLTARADTAEAEIERLRAINAKLREHTTALRVANTTGARDSSLINASMAAELEALRALRESDRSELDEIIDSITPLTEEGTNA</sequence>